<dbReference type="AlphaFoldDB" id="A0A8S9XT52"/>
<evidence type="ECO:0000313" key="2">
    <source>
        <dbReference type="EMBL" id="KAF6211276.1"/>
    </source>
</evidence>
<dbReference type="EMBL" id="WIXP02000005">
    <property type="protein sequence ID" value="KAF6211276.1"/>
    <property type="molecule type" value="Genomic_DNA"/>
</dbReference>
<organism evidence="2 3">
    <name type="scientific">Apolygus lucorum</name>
    <name type="common">Small green plant bug</name>
    <name type="synonym">Lygocoris lucorum</name>
    <dbReference type="NCBI Taxonomy" id="248454"/>
    <lineage>
        <taxon>Eukaryota</taxon>
        <taxon>Metazoa</taxon>
        <taxon>Ecdysozoa</taxon>
        <taxon>Arthropoda</taxon>
        <taxon>Hexapoda</taxon>
        <taxon>Insecta</taxon>
        <taxon>Pterygota</taxon>
        <taxon>Neoptera</taxon>
        <taxon>Paraneoptera</taxon>
        <taxon>Hemiptera</taxon>
        <taxon>Heteroptera</taxon>
        <taxon>Panheteroptera</taxon>
        <taxon>Cimicomorpha</taxon>
        <taxon>Miridae</taxon>
        <taxon>Mirini</taxon>
        <taxon>Apolygus</taxon>
    </lineage>
</organism>
<gene>
    <name evidence="2" type="ORF">GE061_014393</name>
</gene>
<protein>
    <submittedName>
        <fullName evidence="2">Uncharacterized protein</fullName>
    </submittedName>
</protein>
<dbReference type="OrthoDB" id="6627712at2759"/>
<accession>A0A8S9XT52</accession>
<dbReference type="Proteomes" id="UP000466442">
    <property type="component" value="Linkage Group LG5"/>
</dbReference>
<proteinExistence type="predicted"/>
<comment type="caution">
    <text evidence="2">The sequence shown here is derived from an EMBL/GenBank/DDBJ whole genome shotgun (WGS) entry which is preliminary data.</text>
</comment>
<sequence>MEHSNDNSKKRKSDPSSWKRNVVKKKRKSGLSYQNSKGVLVPAKTTGPNSCKCNRECMTSLSLDQQMEVLDRFLGLNTKDEQDVFLQNLIRRSPANRKRHHEGQQPLPRTVLSYNVLFGDKTIEVKLVQAETILDFKGWWARHYKKTPVSIETCGRKAKKEDKVYFGISSFHHFTYSSSSPGMLKARNFIDGLVHHTFALRKATILDLPTAKAYPSGKVPMKQAKVDDVAKLQPYIPEKYRPFFVSLITWPTYSTSQEDEPENEQ</sequence>
<reference evidence="2" key="1">
    <citation type="journal article" date="2021" name="Mol. Ecol. Resour.">
        <title>Apolygus lucorum genome provides insights into omnivorousness and mesophyll feeding.</title>
        <authorList>
            <person name="Liu Y."/>
            <person name="Liu H."/>
            <person name="Wang H."/>
            <person name="Huang T."/>
            <person name="Liu B."/>
            <person name="Yang B."/>
            <person name="Yin L."/>
            <person name="Li B."/>
            <person name="Zhang Y."/>
            <person name="Zhang S."/>
            <person name="Jiang F."/>
            <person name="Zhang X."/>
            <person name="Ren Y."/>
            <person name="Wang B."/>
            <person name="Wang S."/>
            <person name="Lu Y."/>
            <person name="Wu K."/>
            <person name="Fan W."/>
            <person name="Wang G."/>
        </authorList>
    </citation>
    <scope>NUCLEOTIDE SEQUENCE</scope>
    <source>
        <strain evidence="2">12Hb</strain>
    </source>
</reference>
<evidence type="ECO:0000256" key="1">
    <source>
        <dbReference type="SAM" id="MobiDB-lite"/>
    </source>
</evidence>
<name>A0A8S9XT52_APOLU</name>
<keyword evidence="3" id="KW-1185">Reference proteome</keyword>
<evidence type="ECO:0000313" key="3">
    <source>
        <dbReference type="Proteomes" id="UP000466442"/>
    </source>
</evidence>
<feature type="region of interest" description="Disordered" evidence="1">
    <location>
        <begin position="1"/>
        <end position="35"/>
    </location>
</feature>